<keyword evidence="3 5" id="KW-1133">Transmembrane helix</keyword>
<organism evidence="6 7">
    <name type="scientific">Halalkalibacter nanhaiisediminis</name>
    <dbReference type="NCBI Taxonomy" id="688079"/>
    <lineage>
        <taxon>Bacteria</taxon>
        <taxon>Bacillati</taxon>
        <taxon>Bacillota</taxon>
        <taxon>Bacilli</taxon>
        <taxon>Bacillales</taxon>
        <taxon>Bacillaceae</taxon>
        <taxon>Halalkalibacter</taxon>
    </lineage>
</organism>
<evidence type="ECO:0000256" key="1">
    <source>
        <dbReference type="ARBA" id="ARBA00004141"/>
    </source>
</evidence>
<name>A0A562QH30_9BACI</name>
<dbReference type="PANTHER" id="PTHR43847:SF1">
    <property type="entry name" value="BLL3993 PROTEIN"/>
    <property type="match status" value="1"/>
</dbReference>
<evidence type="ECO:0000256" key="4">
    <source>
        <dbReference type="ARBA" id="ARBA00023136"/>
    </source>
</evidence>
<dbReference type="Proteomes" id="UP000315711">
    <property type="component" value="Unassembled WGS sequence"/>
</dbReference>
<dbReference type="OrthoDB" id="7203053at2"/>
<keyword evidence="2 5" id="KW-0812">Transmembrane</keyword>
<dbReference type="Pfam" id="PF04140">
    <property type="entry name" value="ICMT"/>
    <property type="match status" value="1"/>
</dbReference>
<dbReference type="InterPro" id="IPR007269">
    <property type="entry name" value="ICMT_MeTrfase"/>
</dbReference>
<proteinExistence type="predicted"/>
<feature type="transmembrane region" description="Helical" evidence="5">
    <location>
        <begin position="41"/>
        <end position="60"/>
    </location>
</feature>
<dbReference type="GO" id="GO:0016020">
    <property type="term" value="C:membrane"/>
    <property type="evidence" value="ECO:0007669"/>
    <property type="project" value="UniProtKB-SubCell"/>
</dbReference>
<dbReference type="GO" id="GO:0004671">
    <property type="term" value="F:protein C-terminal S-isoprenylcysteine carboxyl O-methyltransferase activity"/>
    <property type="evidence" value="ECO:0007669"/>
    <property type="project" value="InterPro"/>
</dbReference>
<keyword evidence="4 5" id="KW-0472">Membrane</keyword>
<comment type="caution">
    <text evidence="6">The sequence shown here is derived from an EMBL/GenBank/DDBJ whole genome shotgun (WGS) entry which is preliminary data.</text>
</comment>
<dbReference type="PANTHER" id="PTHR43847">
    <property type="entry name" value="BLL3993 PROTEIN"/>
    <property type="match status" value="1"/>
</dbReference>
<evidence type="ECO:0000313" key="6">
    <source>
        <dbReference type="EMBL" id="TWI56039.1"/>
    </source>
</evidence>
<dbReference type="EMBL" id="VLKZ01000006">
    <property type="protein sequence ID" value="TWI56039.1"/>
    <property type="molecule type" value="Genomic_DNA"/>
</dbReference>
<gene>
    <name evidence="6" type="ORF">IQ10_02645</name>
</gene>
<protein>
    <submittedName>
        <fullName evidence="6">Methyltransferase</fullName>
    </submittedName>
</protein>
<comment type="subcellular location">
    <subcellularLocation>
        <location evidence="1">Membrane</location>
        <topology evidence="1">Multi-pass membrane protein</topology>
    </subcellularLocation>
</comment>
<dbReference type="RefSeq" id="WP_144450883.1">
    <property type="nucleotide sequence ID" value="NZ_VLKZ01000006.1"/>
</dbReference>
<keyword evidence="6" id="KW-0489">Methyltransferase</keyword>
<dbReference type="AlphaFoldDB" id="A0A562QH30"/>
<reference evidence="6 7" key="1">
    <citation type="journal article" date="2015" name="Stand. Genomic Sci.">
        <title>Genomic Encyclopedia of Bacterial and Archaeal Type Strains, Phase III: the genomes of soil and plant-associated and newly described type strains.</title>
        <authorList>
            <person name="Whitman W.B."/>
            <person name="Woyke T."/>
            <person name="Klenk H.P."/>
            <person name="Zhou Y."/>
            <person name="Lilburn T.G."/>
            <person name="Beck B.J."/>
            <person name="De Vos P."/>
            <person name="Vandamme P."/>
            <person name="Eisen J.A."/>
            <person name="Garrity G."/>
            <person name="Hugenholtz P."/>
            <person name="Kyrpides N.C."/>
        </authorList>
    </citation>
    <scope>NUCLEOTIDE SEQUENCE [LARGE SCALE GENOMIC DNA]</scope>
    <source>
        <strain evidence="6 7">CGMCC 1.10116</strain>
    </source>
</reference>
<accession>A0A562QH30</accession>
<dbReference type="Gene3D" id="1.20.120.1630">
    <property type="match status" value="1"/>
</dbReference>
<evidence type="ECO:0000256" key="5">
    <source>
        <dbReference type="SAM" id="Phobius"/>
    </source>
</evidence>
<dbReference type="InterPro" id="IPR052527">
    <property type="entry name" value="Metal_cation-efflux_comp"/>
</dbReference>
<keyword evidence="7" id="KW-1185">Reference proteome</keyword>
<dbReference type="GO" id="GO:0032259">
    <property type="term" value="P:methylation"/>
    <property type="evidence" value="ECO:0007669"/>
    <property type="project" value="UniProtKB-KW"/>
</dbReference>
<evidence type="ECO:0000256" key="3">
    <source>
        <dbReference type="ARBA" id="ARBA00022989"/>
    </source>
</evidence>
<evidence type="ECO:0000313" key="7">
    <source>
        <dbReference type="Proteomes" id="UP000315711"/>
    </source>
</evidence>
<sequence>MIGIYLFILLVIVQRLIEVVIAKRNARWIKSQGGYETGSEHYRLMIATHVFFFLSLIIEVTLKEYSFAGWSLIPLTVFLLAQIARVWALSSLGRFWNTRIMILPGAKVIAKGPYRFVRHPNYVVVITEIAMLPLIFQAYWTAIVFTIINALVLSIRIKEEEAALNKATDYRNVFAKRSRFMPKYEE</sequence>
<feature type="transmembrane region" description="Helical" evidence="5">
    <location>
        <begin position="67"/>
        <end position="88"/>
    </location>
</feature>
<evidence type="ECO:0000256" key="2">
    <source>
        <dbReference type="ARBA" id="ARBA00022692"/>
    </source>
</evidence>
<keyword evidence="6" id="KW-0808">Transferase</keyword>